<dbReference type="AlphaFoldDB" id="A0ABD3RFQ5"/>
<keyword evidence="1" id="KW-0732">Signal</keyword>
<dbReference type="EMBL" id="JALLPB020000332">
    <property type="protein sequence ID" value="KAL3810396.1"/>
    <property type="molecule type" value="Genomic_DNA"/>
</dbReference>
<feature type="signal peptide" evidence="1">
    <location>
        <begin position="1"/>
        <end position="26"/>
    </location>
</feature>
<name>A0ABD3RFQ5_9STRA</name>
<keyword evidence="3" id="KW-1185">Reference proteome</keyword>
<protein>
    <recommendedName>
        <fullName evidence="4">Pectinesterase inhibitor domain-containing protein</fullName>
    </recommendedName>
</protein>
<comment type="caution">
    <text evidence="2">The sequence shown here is derived from an EMBL/GenBank/DDBJ whole genome shotgun (WGS) entry which is preliminary data.</text>
</comment>
<sequence>MYTMKSIVHYSVVTFFLAMTSSSSSGGVVAFVHQPKTITRSSYSSPSSSSLPMSRGRVVITPEIEAAIVDVRAAAAEFGEETAYFANAWIDKTIEGKGDTTAAGLLDECVLDDGDGDKCERFEKSLAKLVDLLGIGVGEQY</sequence>
<feature type="chain" id="PRO_5044820707" description="Pectinesterase inhibitor domain-containing protein" evidence="1">
    <location>
        <begin position="27"/>
        <end position="141"/>
    </location>
</feature>
<gene>
    <name evidence="2" type="ORF">ACHAXA_004172</name>
</gene>
<evidence type="ECO:0008006" key="4">
    <source>
        <dbReference type="Google" id="ProtNLM"/>
    </source>
</evidence>
<accession>A0ABD3RFQ5</accession>
<dbReference type="Proteomes" id="UP001530377">
    <property type="component" value="Unassembled WGS sequence"/>
</dbReference>
<evidence type="ECO:0000313" key="3">
    <source>
        <dbReference type="Proteomes" id="UP001530377"/>
    </source>
</evidence>
<reference evidence="2 3" key="1">
    <citation type="submission" date="2024-10" db="EMBL/GenBank/DDBJ databases">
        <title>Updated reference genomes for cyclostephanoid diatoms.</title>
        <authorList>
            <person name="Roberts W.R."/>
            <person name="Alverson A.J."/>
        </authorList>
    </citation>
    <scope>NUCLEOTIDE SEQUENCE [LARGE SCALE GENOMIC DNA]</scope>
    <source>
        <strain evidence="2 3">AJA228-03</strain>
    </source>
</reference>
<evidence type="ECO:0000256" key="1">
    <source>
        <dbReference type="SAM" id="SignalP"/>
    </source>
</evidence>
<proteinExistence type="predicted"/>
<evidence type="ECO:0000313" key="2">
    <source>
        <dbReference type="EMBL" id="KAL3810396.1"/>
    </source>
</evidence>
<organism evidence="2 3">
    <name type="scientific">Cyclostephanos tholiformis</name>
    <dbReference type="NCBI Taxonomy" id="382380"/>
    <lineage>
        <taxon>Eukaryota</taxon>
        <taxon>Sar</taxon>
        <taxon>Stramenopiles</taxon>
        <taxon>Ochrophyta</taxon>
        <taxon>Bacillariophyta</taxon>
        <taxon>Coscinodiscophyceae</taxon>
        <taxon>Thalassiosirophycidae</taxon>
        <taxon>Stephanodiscales</taxon>
        <taxon>Stephanodiscaceae</taxon>
        <taxon>Cyclostephanos</taxon>
    </lineage>
</organism>